<dbReference type="InterPro" id="IPR050743">
    <property type="entry name" value="2-oxoacid_DH_E2_comp"/>
</dbReference>
<evidence type="ECO:0000259" key="9">
    <source>
        <dbReference type="PROSITE" id="PS50968"/>
    </source>
</evidence>
<dbReference type="Gene3D" id="3.30.559.10">
    <property type="entry name" value="Chloramphenicol acetyltransferase-like domain"/>
    <property type="match status" value="1"/>
</dbReference>
<dbReference type="Pfam" id="PF00364">
    <property type="entry name" value="Biotin_lipoyl"/>
    <property type="match status" value="1"/>
</dbReference>
<dbReference type="SUPFAM" id="SSF51230">
    <property type="entry name" value="Single hybrid motif"/>
    <property type="match status" value="1"/>
</dbReference>
<dbReference type="FunFam" id="3.30.559.10:FF:000007">
    <property type="entry name" value="Dihydrolipoamide acetyltransferase component of pyruvate dehydrogenase complex"/>
    <property type="match status" value="1"/>
</dbReference>
<dbReference type="EMBL" id="JAFIDN010000011">
    <property type="protein sequence ID" value="MBP3193570.1"/>
    <property type="molecule type" value="Genomic_DNA"/>
</dbReference>
<dbReference type="PANTHER" id="PTHR43178:SF5">
    <property type="entry name" value="LIPOAMIDE ACYLTRANSFERASE COMPONENT OF BRANCHED-CHAIN ALPHA-KETO ACID DEHYDROGENASE COMPLEX, MITOCHONDRIAL"/>
    <property type="match status" value="1"/>
</dbReference>
<dbReference type="GO" id="GO:0016407">
    <property type="term" value="F:acetyltransferase activity"/>
    <property type="evidence" value="ECO:0007669"/>
    <property type="project" value="TreeGrafter"/>
</dbReference>
<evidence type="ECO:0000313" key="12">
    <source>
        <dbReference type="Proteomes" id="UP000673975"/>
    </source>
</evidence>
<dbReference type="GO" id="GO:0005737">
    <property type="term" value="C:cytoplasm"/>
    <property type="evidence" value="ECO:0007669"/>
    <property type="project" value="TreeGrafter"/>
</dbReference>
<feature type="region of interest" description="Disordered" evidence="8">
    <location>
        <begin position="243"/>
        <end position="281"/>
    </location>
</feature>
<evidence type="ECO:0000256" key="4">
    <source>
        <dbReference type="ARBA" id="ARBA00022679"/>
    </source>
</evidence>
<evidence type="ECO:0000256" key="3">
    <source>
        <dbReference type="ARBA" id="ARBA00011484"/>
    </source>
</evidence>
<dbReference type="InterPro" id="IPR004167">
    <property type="entry name" value="PSBD"/>
</dbReference>
<dbReference type="PROSITE" id="PS51826">
    <property type="entry name" value="PSBD"/>
    <property type="match status" value="1"/>
</dbReference>
<dbReference type="Pfam" id="PF00198">
    <property type="entry name" value="2-oxoacid_dh"/>
    <property type="match status" value="1"/>
</dbReference>
<evidence type="ECO:0000256" key="1">
    <source>
        <dbReference type="ARBA" id="ARBA00001938"/>
    </source>
</evidence>
<dbReference type="Gene3D" id="2.40.50.100">
    <property type="match status" value="1"/>
</dbReference>
<evidence type="ECO:0000256" key="6">
    <source>
        <dbReference type="ARBA" id="ARBA00023315"/>
    </source>
</evidence>
<dbReference type="InterPro" id="IPR011053">
    <property type="entry name" value="Single_hybrid_motif"/>
</dbReference>
<dbReference type="SUPFAM" id="SSF47005">
    <property type="entry name" value="Peripheral subunit-binding domain of 2-oxo acid dehydrogenase complex"/>
    <property type="match status" value="1"/>
</dbReference>
<dbReference type="PANTHER" id="PTHR43178">
    <property type="entry name" value="DIHYDROLIPOAMIDE ACETYLTRANSFERASE COMPONENT OF PYRUVATE DEHYDROGENASE COMPLEX"/>
    <property type="match status" value="1"/>
</dbReference>
<comment type="similarity">
    <text evidence="2 7">Belongs to the 2-oxoacid dehydrogenase family.</text>
</comment>
<evidence type="ECO:0000256" key="7">
    <source>
        <dbReference type="RuleBase" id="RU003423"/>
    </source>
</evidence>
<name>A0A8J7RKV6_9BACT</name>
<dbReference type="CDD" id="cd06849">
    <property type="entry name" value="lipoyl_domain"/>
    <property type="match status" value="1"/>
</dbReference>
<dbReference type="Proteomes" id="UP000673975">
    <property type="component" value="Unassembled WGS sequence"/>
</dbReference>
<feature type="region of interest" description="Disordered" evidence="8">
    <location>
        <begin position="84"/>
        <end position="201"/>
    </location>
</feature>
<dbReference type="PROSITE" id="PS50968">
    <property type="entry name" value="BIOTINYL_LIPOYL"/>
    <property type="match status" value="1"/>
</dbReference>
<comment type="cofactor">
    <cofactor evidence="1 7">
        <name>(R)-lipoate</name>
        <dbReference type="ChEBI" id="CHEBI:83088"/>
    </cofactor>
</comment>
<keyword evidence="5 7" id="KW-0450">Lipoyl</keyword>
<dbReference type="PROSITE" id="PS00189">
    <property type="entry name" value="LIPOYL"/>
    <property type="match status" value="1"/>
</dbReference>
<feature type="compositionally biased region" description="Acidic residues" evidence="8">
    <location>
        <begin position="131"/>
        <end position="140"/>
    </location>
</feature>
<evidence type="ECO:0000313" key="11">
    <source>
        <dbReference type="EMBL" id="MBP3193570.1"/>
    </source>
</evidence>
<evidence type="ECO:0000256" key="5">
    <source>
        <dbReference type="ARBA" id="ARBA00022823"/>
    </source>
</evidence>
<dbReference type="InterPro" id="IPR001078">
    <property type="entry name" value="2-oxoacid_DH_actylTfrase"/>
</dbReference>
<keyword evidence="12" id="KW-1185">Reference proteome</keyword>
<evidence type="ECO:0000259" key="10">
    <source>
        <dbReference type="PROSITE" id="PS51826"/>
    </source>
</evidence>
<dbReference type="RefSeq" id="WP_210513025.1">
    <property type="nucleotide sequence ID" value="NZ_JAFIDN010000011.1"/>
</dbReference>
<dbReference type="InterPro" id="IPR036625">
    <property type="entry name" value="E3-bd_dom_sf"/>
</dbReference>
<feature type="domain" description="Peripheral subunit-binding (PSBD)" evidence="10">
    <location>
        <begin position="200"/>
        <end position="240"/>
    </location>
</feature>
<dbReference type="GO" id="GO:0031405">
    <property type="term" value="F:lipoic acid binding"/>
    <property type="evidence" value="ECO:0007669"/>
    <property type="project" value="TreeGrafter"/>
</dbReference>
<comment type="subunit">
    <text evidence="3">Forms a 24-polypeptide structural core with octahedral symmetry.</text>
</comment>
<organism evidence="11 12">
    <name type="scientific">Natronogracilivirga saccharolytica</name>
    <dbReference type="NCBI Taxonomy" id="2812953"/>
    <lineage>
        <taxon>Bacteria</taxon>
        <taxon>Pseudomonadati</taxon>
        <taxon>Balneolota</taxon>
        <taxon>Balneolia</taxon>
        <taxon>Balneolales</taxon>
        <taxon>Cyclonatronaceae</taxon>
        <taxon>Natronogracilivirga</taxon>
    </lineage>
</organism>
<dbReference type="Pfam" id="PF02817">
    <property type="entry name" value="E3_binding"/>
    <property type="match status" value="1"/>
</dbReference>
<dbReference type="InterPro" id="IPR023213">
    <property type="entry name" value="CAT-like_dom_sf"/>
</dbReference>
<sequence length="526" mass="56394">MARIEVTMPKMGESIMEGTVVEWLKSIGDTVQQDESLLEIGTDKVDSEVPSPESGTLVEILVEEGETVEVGEPIAVIETDADAAKKAMEGGGDADTSPDADDSGDDQAEAGEEEQRADENAADEAGSGPEAGEESGESEDGSTGKKTVDAGDEEQVQDVTPEGAEREESSGSGTDNGKAPEAETADMETPPQRKGADGRFYSPLVRAIATEEGLSQEELESIDGSGTRGRVTKQDVLDYVKSGRKAAGKKQAAGAEAKQDSGLRKPGDKKQDKAAIDAGEISAGRPQENVEIIKMDRMRKVISEHMVRSKQTAAHVTTFGEADVTRLVQFREKNKDRFYKENGFKLTFTPFFVEATIQALREYPLLNSSVDGDHILLKRDINYGIAVALGESGTGGLVVPVIKNAGEKNVQGLARATHELALKARNKQLSPDDLTGGTFTLTNYGSVGNLMGTPIINQPQVAIFGTGIIQKRPVVMEVEGTDTIAIRHMVYLSMSYDHRIIDGAMGGAFVQKVKQLLENFDENRSI</sequence>
<protein>
    <recommendedName>
        <fullName evidence="7">Dihydrolipoamide acetyltransferase component of pyruvate dehydrogenase complex</fullName>
        <ecNumber evidence="7">2.3.1.-</ecNumber>
    </recommendedName>
</protein>
<feature type="compositionally biased region" description="Acidic residues" evidence="8">
    <location>
        <begin position="96"/>
        <end position="112"/>
    </location>
</feature>
<proteinExistence type="inferred from homology"/>
<dbReference type="AlphaFoldDB" id="A0A8J7RKV6"/>
<feature type="compositionally biased region" description="Basic and acidic residues" evidence="8">
    <location>
        <begin position="257"/>
        <end position="275"/>
    </location>
</feature>
<dbReference type="InterPro" id="IPR003016">
    <property type="entry name" value="2-oxoA_DH_lipoyl-BS"/>
</dbReference>
<accession>A0A8J7RKV6</accession>
<dbReference type="InterPro" id="IPR000089">
    <property type="entry name" value="Biotin_lipoyl"/>
</dbReference>
<evidence type="ECO:0000256" key="2">
    <source>
        <dbReference type="ARBA" id="ARBA00007317"/>
    </source>
</evidence>
<keyword evidence="6 7" id="KW-0012">Acyltransferase</keyword>
<dbReference type="EC" id="2.3.1.-" evidence="7"/>
<comment type="caution">
    <text evidence="11">The sequence shown here is derived from an EMBL/GenBank/DDBJ whole genome shotgun (WGS) entry which is preliminary data.</text>
</comment>
<reference evidence="11" key="1">
    <citation type="submission" date="2021-02" db="EMBL/GenBank/DDBJ databases">
        <title>Natronogracilivirga saccharolytica gen. nov. sp. nov. a new anaerobic, haloalkiliphilic carbohydrate-fermenting bacterium from soda lake and proposing of Cyclonatronumiaceae fam. nov. in the phylum Balneolaeota.</title>
        <authorList>
            <person name="Zhilina T.N."/>
            <person name="Sorokin D.Y."/>
            <person name="Zavarzina D.G."/>
            <person name="Toshchakov S.V."/>
            <person name="Kublanov I.V."/>
        </authorList>
    </citation>
    <scope>NUCLEOTIDE SEQUENCE</scope>
    <source>
        <strain evidence="11">Z-1702</strain>
    </source>
</reference>
<gene>
    <name evidence="11" type="ORF">NATSA_12915</name>
</gene>
<keyword evidence="4 7" id="KW-0808">Transferase</keyword>
<evidence type="ECO:0000256" key="8">
    <source>
        <dbReference type="SAM" id="MobiDB-lite"/>
    </source>
</evidence>
<dbReference type="Gene3D" id="4.10.320.10">
    <property type="entry name" value="E3-binding domain"/>
    <property type="match status" value="1"/>
</dbReference>
<feature type="domain" description="Lipoyl-binding" evidence="9">
    <location>
        <begin position="3"/>
        <end position="78"/>
    </location>
</feature>
<dbReference type="SUPFAM" id="SSF52777">
    <property type="entry name" value="CoA-dependent acyltransferases"/>
    <property type="match status" value="1"/>
</dbReference>